<feature type="transmembrane region" description="Helical" evidence="1">
    <location>
        <begin position="169"/>
        <end position="189"/>
    </location>
</feature>
<keyword evidence="1" id="KW-0812">Transmembrane</keyword>
<dbReference type="PANTHER" id="PTHR35797:SF1">
    <property type="entry name" value="PROTEASE"/>
    <property type="match status" value="1"/>
</dbReference>
<accession>A0A1M7C0J5</accession>
<reference evidence="4" key="1">
    <citation type="submission" date="2016-11" db="EMBL/GenBank/DDBJ databases">
        <authorList>
            <person name="Varghese N."/>
            <person name="Submissions S."/>
        </authorList>
    </citation>
    <scope>NUCLEOTIDE SEQUENCE [LARGE SCALE GENOMIC DNA]</scope>
    <source>
        <strain evidence="4">DX253</strain>
    </source>
</reference>
<evidence type="ECO:0000313" key="4">
    <source>
        <dbReference type="Proteomes" id="UP000184203"/>
    </source>
</evidence>
<feature type="transmembrane region" description="Helical" evidence="1">
    <location>
        <begin position="256"/>
        <end position="275"/>
    </location>
</feature>
<feature type="transmembrane region" description="Helical" evidence="1">
    <location>
        <begin position="57"/>
        <end position="77"/>
    </location>
</feature>
<dbReference type="EMBL" id="FRAN01000009">
    <property type="protein sequence ID" value="SHL60724.1"/>
    <property type="molecule type" value="Genomic_DNA"/>
</dbReference>
<protein>
    <submittedName>
        <fullName evidence="3">Membrane protease YdiL, CAAX protease family</fullName>
    </submittedName>
</protein>
<feature type="transmembrane region" description="Helical" evidence="1">
    <location>
        <begin position="128"/>
        <end position="149"/>
    </location>
</feature>
<dbReference type="InterPro" id="IPR042150">
    <property type="entry name" value="MmRce1-like"/>
</dbReference>
<dbReference type="InterPro" id="IPR003675">
    <property type="entry name" value="Rce1/LyrA-like_dom"/>
</dbReference>
<organism evidence="3 4">
    <name type="scientific">Haladaptatus paucihalophilus DX253</name>
    <dbReference type="NCBI Taxonomy" id="797209"/>
    <lineage>
        <taxon>Archaea</taxon>
        <taxon>Methanobacteriati</taxon>
        <taxon>Methanobacteriota</taxon>
        <taxon>Stenosarchaea group</taxon>
        <taxon>Halobacteria</taxon>
        <taxon>Halobacteriales</taxon>
        <taxon>Haladaptataceae</taxon>
        <taxon>Haladaptatus</taxon>
    </lineage>
</organism>
<keyword evidence="3" id="KW-0645">Protease</keyword>
<dbReference type="PANTHER" id="PTHR35797">
    <property type="entry name" value="PROTEASE-RELATED"/>
    <property type="match status" value="1"/>
</dbReference>
<dbReference type="GO" id="GO:0004175">
    <property type="term" value="F:endopeptidase activity"/>
    <property type="evidence" value="ECO:0007669"/>
    <property type="project" value="UniProtKB-ARBA"/>
</dbReference>
<keyword evidence="4" id="KW-1185">Reference proteome</keyword>
<sequence length="299" mass="32593">MNETMSEIPAHRPSDAVTDEHPLVRRLTNRYPVVSFIVLVYTISWSCWGLSTWTDMFILTTIGGFGPFIGGALLIKASGQNLRMWLSDIFRIRIAARYYLAALLIPILAIVLAGAAHVWLFGGRITPAAVPSVVVFPLYIGIILLFNGVAEEPGWRGFLLPRLQATHSALTASILVGIVWGVWHLPLLMLPGHSLTGINPWIYLPGLIALSVIMTWLTNDVEGSILPAMFFHASYNVSISYYLVGGSEGVTTSLTGGSLLLAIYGTLAVVLLVRYGPARLTPARPSIEDGSINDRTDHE</sequence>
<feature type="transmembrane region" description="Helical" evidence="1">
    <location>
        <begin position="98"/>
        <end position="122"/>
    </location>
</feature>
<evidence type="ECO:0000259" key="2">
    <source>
        <dbReference type="Pfam" id="PF02517"/>
    </source>
</evidence>
<dbReference type="Proteomes" id="UP000184203">
    <property type="component" value="Unassembled WGS sequence"/>
</dbReference>
<name>A0A1M7C0J5_HALPU</name>
<dbReference type="Pfam" id="PF02517">
    <property type="entry name" value="Rce1-like"/>
    <property type="match status" value="1"/>
</dbReference>
<dbReference type="GO" id="GO:0006508">
    <property type="term" value="P:proteolysis"/>
    <property type="evidence" value="ECO:0007669"/>
    <property type="project" value="UniProtKB-KW"/>
</dbReference>
<evidence type="ECO:0000256" key="1">
    <source>
        <dbReference type="SAM" id="Phobius"/>
    </source>
</evidence>
<gene>
    <name evidence="3" type="ORF">SAMN05444342_4236</name>
</gene>
<dbReference type="AlphaFoldDB" id="A0A1M7C0J5"/>
<keyword evidence="3" id="KW-0378">Hydrolase</keyword>
<dbReference type="GO" id="GO:0080120">
    <property type="term" value="P:CAAX-box protein maturation"/>
    <property type="evidence" value="ECO:0007669"/>
    <property type="project" value="UniProtKB-ARBA"/>
</dbReference>
<feature type="transmembrane region" description="Helical" evidence="1">
    <location>
        <begin position="31"/>
        <end position="51"/>
    </location>
</feature>
<feature type="domain" description="CAAX prenyl protease 2/Lysostaphin resistance protein A-like" evidence="2">
    <location>
        <begin position="137"/>
        <end position="237"/>
    </location>
</feature>
<keyword evidence="1" id="KW-1133">Transmembrane helix</keyword>
<feature type="transmembrane region" description="Helical" evidence="1">
    <location>
        <begin position="225"/>
        <end position="244"/>
    </location>
</feature>
<evidence type="ECO:0000313" key="3">
    <source>
        <dbReference type="EMBL" id="SHL60724.1"/>
    </source>
</evidence>
<feature type="transmembrane region" description="Helical" evidence="1">
    <location>
        <begin position="201"/>
        <end position="218"/>
    </location>
</feature>
<keyword evidence="1" id="KW-0472">Membrane</keyword>
<proteinExistence type="predicted"/>